<evidence type="ECO:0000256" key="1">
    <source>
        <dbReference type="SAM" id="Phobius"/>
    </source>
</evidence>
<evidence type="ECO:0000313" key="3">
    <source>
        <dbReference type="Proteomes" id="UP001443914"/>
    </source>
</evidence>
<accession>A0AAW1K3P7</accession>
<dbReference type="EMBL" id="JBDFQZ010000006">
    <property type="protein sequence ID" value="KAK9713258.1"/>
    <property type="molecule type" value="Genomic_DNA"/>
</dbReference>
<keyword evidence="1" id="KW-0472">Membrane</keyword>
<name>A0AAW1K3P7_SAPOF</name>
<evidence type="ECO:0008006" key="4">
    <source>
        <dbReference type="Google" id="ProtNLM"/>
    </source>
</evidence>
<evidence type="ECO:0000313" key="2">
    <source>
        <dbReference type="EMBL" id="KAK9713259.1"/>
    </source>
</evidence>
<dbReference type="EMBL" id="JBDFQZ010000006">
    <property type="protein sequence ID" value="KAK9713259.1"/>
    <property type="molecule type" value="Genomic_DNA"/>
</dbReference>
<protein>
    <recommendedName>
        <fullName evidence="4">Transmembrane protein</fullName>
    </recommendedName>
</protein>
<organism evidence="2 3">
    <name type="scientific">Saponaria officinalis</name>
    <name type="common">Common soapwort</name>
    <name type="synonym">Lychnis saponaria</name>
    <dbReference type="NCBI Taxonomy" id="3572"/>
    <lineage>
        <taxon>Eukaryota</taxon>
        <taxon>Viridiplantae</taxon>
        <taxon>Streptophyta</taxon>
        <taxon>Embryophyta</taxon>
        <taxon>Tracheophyta</taxon>
        <taxon>Spermatophyta</taxon>
        <taxon>Magnoliopsida</taxon>
        <taxon>eudicotyledons</taxon>
        <taxon>Gunneridae</taxon>
        <taxon>Pentapetalae</taxon>
        <taxon>Caryophyllales</taxon>
        <taxon>Caryophyllaceae</taxon>
        <taxon>Caryophylleae</taxon>
        <taxon>Saponaria</taxon>
    </lineage>
</organism>
<feature type="transmembrane region" description="Helical" evidence="1">
    <location>
        <begin position="184"/>
        <end position="212"/>
    </location>
</feature>
<feature type="transmembrane region" description="Helical" evidence="1">
    <location>
        <begin position="142"/>
        <end position="172"/>
    </location>
</feature>
<feature type="transmembrane region" description="Helical" evidence="1">
    <location>
        <begin position="96"/>
        <end position="121"/>
    </location>
</feature>
<proteinExistence type="predicted"/>
<dbReference type="PANTHER" id="PTHR33133">
    <property type="entry name" value="OS08G0107100 PROTEIN-RELATED"/>
    <property type="match status" value="1"/>
</dbReference>
<keyword evidence="3" id="KW-1185">Reference proteome</keyword>
<comment type="caution">
    <text evidence="2">The sequence shown here is derived from an EMBL/GenBank/DDBJ whole genome shotgun (WGS) entry which is preliminary data.</text>
</comment>
<feature type="transmembrane region" description="Helical" evidence="1">
    <location>
        <begin position="274"/>
        <end position="299"/>
    </location>
</feature>
<keyword evidence="1" id="KW-1133">Transmembrane helix</keyword>
<keyword evidence="1" id="KW-0812">Transmembrane</keyword>
<sequence>MDMEQEELQFLGFFAICKEAITITFCRFKIFMKLTLTLILPLSIVFLAHDGFSTFLSQTILKNEDTLEATQVGTPTFNDENNKISSEFATLWVIKLVYLTFSLVFSLLSTSAVVYTVACIYTGKEITYKKIMSVVPKVWKRVMVTFLWNFGIMFAYNMLFVLIIVIITIIFLNQYNQITLTGALLTLITLILYLIGFVYMSVIWQIASVISVMEDTYGIQAMAKSQRLIKGKMGISVAIFLVFFLCLVGIQISFEKIQVTERSSIGIFGRIGYGILSLVALTLLFLFGYVVQTIVYFVCKSYHHQNIDKSSLADHLEAYRGEYVPLTSNNIQMEQFDV</sequence>
<gene>
    <name evidence="2" type="ORF">RND81_06G015400</name>
</gene>
<reference evidence="2 3" key="1">
    <citation type="submission" date="2024-03" db="EMBL/GenBank/DDBJ databases">
        <title>WGS assembly of Saponaria officinalis var. Norfolk2.</title>
        <authorList>
            <person name="Jenkins J."/>
            <person name="Shu S."/>
            <person name="Grimwood J."/>
            <person name="Barry K."/>
            <person name="Goodstein D."/>
            <person name="Schmutz J."/>
            <person name="Leebens-Mack J."/>
            <person name="Osbourn A."/>
        </authorList>
    </citation>
    <scope>NUCLEOTIDE SEQUENCE [LARGE SCALE GENOMIC DNA]</scope>
    <source>
        <strain evidence="3">cv. Norfolk2</strain>
        <strain evidence="2">JIC</strain>
        <tissue evidence="2">Leaf</tissue>
    </source>
</reference>
<dbReference type="PANTHER" id="PTHR33133:SF5">
    <property type="entry name" value="OS08G0107100 PROTEIN"/>
    <property type="match status" value="1"/>
</dbReference>
<feature type="transmembrane region" description="Helical" evidence="1">
    <location>
        <begin position="30"/>
        <end position="49"/>
    </location>
</feature>
<dbReference type="AlphaFoldDB" id="A0AAW1K3P7"/>
<dbReference type="Proteomes" id="UP001443914">
    <property type="component" value="Unassembled WGS sequence"/>
</dbReference>
<feature type="transmembrane region" description="Helical" evidence="1">
    <location>
        <begin position="233"/>
        <end position="254"/>
    </location>
</feature>